<name>A0A6L9L469_9BACT</name>
<dbReference type="AlphaFoldDB" id="A0A6L9L469"/>
<dbReference type="EMBL" id="JAAFZH010000001">
    <property type="protein sequence ID" value="NDU93623.1"/>
    <property type="molecule type" value="Genomic_DNA"/>
</dbReference>
<dbReference type="Proteomes" id="UP000474175">
    <property type="component" value="Unassembled WGS sequence"/>
</dbReference>
<evidence type="ECO:0000313" key="1">
    <source>
        <dbReference type="EMBL" id="NDU93623.1"/>
    </source>
</evidence>
<organism evidence="1 2">
    <name type="scientific">Spirosoma terrae</name>
    <dbReference type="NCBI Taxonomy" id="1968276"/>
    <lineage>
        <taxon>Bacteria</taxon>
        <taxon>Pseudomonadati</taxon>
        <taxon>Bacteroidota</taxon>
        <taxon>Cytophagia</taxon>
        <taxon>Cytophagales</taxon>
        <taxon>Cytophagaceae</taxon>
        <taxon>Spirosoma</taxon>
    </lineage>
</organism>
<proteinExistence type="predicted"/>
<gene>
    <name evidence="1" type="ORF">GK108_01955</name>
</gene>
<accession>A0A6L9L469</accession>
<protein>
    <submittedName>
        <fullName evidence="1">Uncharacterized protein</fullName>
    </submittedName>
</protein>
<reference evidence="1 2" key="1">
    <citation type="submission" date="2020-02" db="EMBL/GenBank/DDBJ databases">
        <title>Draft genome sequence of two Spirosoma agri KCTC 52727 and Spirosoma terrae KCTC 52035.</title>
        <authorList>
            <person name="Rojas J."/>
            <person name="Ambika Manirajan B."/>
            <person name="Suarez C."/>
            <person name="Ratering S."/>
            <person name="Schnell S."/>
        </authorList>
    </citation>
    <scope>NUCLEOTIDE SEQUENCE [LARGE SCALE GENOMIC DNA]</scope>
    <source>
        <strain evidence="1 2">KCTC 52035</strain>
    </source>
</reference>
<evidence type="ECO:0000313" key="2">
    <source>
        <dbReference type="Proteomes" id="UP000474175"/>
    </source>
</evidence>
<dbReference type="RefSeq" id="WP_163941952.1">
    <property type="nucleotide sequence ID" value="NZ_JAAFZH010000001.1"/>
</dbReference>
<keyword evidence="2" id="KW-1185">Reference proteome</keyword>
<comment type="caution">
    <text evidence="1">The sequence shown here is derived from an EMBL/GenBank/DDBJ whole genome shotgun (WGS) entry which is preliminary data.</text>
</comment>
<sequence length="162" mass="18442">MRVNRRSLLIWVALLIGGFKPISDLEDNYYLQATVNDDTYTFDDATLKVFRFTRTKGKFMFEVVGPLEMTAKGQRPLTLYMQSVRHDLVGPDTIALTQGRFVNSQSKVFSRTDQQGGAGRLMIQKINDKSVEGAFYMVLDAKDSAITRIKGKFRAKHSVMRH</sequence>